<dbReference type="AlphaFoldDB" id="A0A2S8G5L1"/>
<evidence type="ECO:0000259" key="4">
    <source>
        <dbReference type="SMART" id="SM00560"/>
    </source>
</evidence>
<evidence type="ECO:0000256" key="3">
    <source>
        <dbReference type="SAM" id="Phobius"/>
    </source>
</evidence>
<keyword evidence="3" id="KW-0812">Transmembrane</keyword>
<feature type="domain" description="LamG-like jellyroll fold" evidence="4">
    <location>
        <begin position="385"/>
        <end position="534"/>
    </location>
</feature>
<sequence length="549" mass="61159">MNSPQSHSMPTSPSNKLEQEARLAFDRVAQSQITPEQLAELEHRLLSDAQFRQAYVEQAELEAQLEHQLLSAPAIPIHSSQTDARRWPMIVAIALSLLVLVGLSSVIFVEPVRVAVFGKPMVDYTESKLSGPRPIAIVVSKSELSDGDTYAKTLSVGDRVKPGMLRLNRGRIQLEFVSGVRVQVTGPAELHLISEMEATLVSGQTSVLTPPETRHFYLNGPVSAIANGSSEFVYRVDPDDSGHIDVYHGDVMASMLGDNGDTLLNELVSADHTAIFQGTKLEVISAAFNEASRTAVMPVDDVSLYPSTRYAAMIKQEKPIVYWRFEDGDIEGDLVRNHMSDRYAGQLHLASDNSLMMGQGTLEFKRSRERRYLKLSEPIEGMNKGSFTLEFWVRAHRMHWGTFLGVLPVEQEDPERQTHLCLLEYANRTNLVHRPATVRMLYRYPAKTYAGGLNSFSPNSCIPGLWTHVVAVKTNEGTHLYVNGQHKGISDALSFNDDLAYTVVVGQIDSSRTFRQFEGQIDEIAIYDKALAPEQVKRHYEAMTSSPET</sequence>
<feature type="transmembrane region" description="Helical" evidence="3">
    <location>
        <begin position="87"/>
        <end position="109"/>
    </location>
</feature>
<proteinExistence type="predicted"/>
<keyword evidence="2" id="KW-1015">Disulfide bond</keyword>
<accession>A0A2S8G5L1</accession>
<keyword evidence="3" id="KW-1133">Transmembrane helix</keyword>
<dbReference type="Gene3D" id="2.60.120.200">
    <property type="match status" value="1"/>
</dbReference>
<dbReference type="Proteomes" id="UP000238322">
    <property type="component" value="Unassembled WGS sequence"/>
</dbReference>
<dbReference type="InterPro" id="IPR012373">
    <property type="entry name" value="Ferrdict_sens_TM"/>
</dbReference>
<evidence type="ECO:0000313" key="5">
    <source>
        <dbReference type="EMBL" id="PQO39717.1"/>
    </source>
</evidence>
<dbReference type="PANTHER" id="PTHR30273">
    <property type="entry name" value="PERIPLASMIC SIGNAL SENSOR AND SIGMA FACTOR ACTIVATOR FECR-RELATED"/>
    <property type="match status" value="1"/>
</dbReference>
<dbReference type="InterPro" id="IPR006558">
    <property type="entry name" value="LamG-like"/>
</dbReference>
<name>A0A2S8G5L1_9BACT</name>
<dbReference type="InterPro" id="IPR013320">
    <property type="entry name" value="ConA-like_dom_sf"/>
</dbReference>
<dbReference type="SMART" id="SM00560">
    <property type="entry name" value="LamGL"/>
    <property type="match status" value="1"/>
</dbReference>
<keyword evidence="1" id="KW-0732">Signal</keyword>
<dbReference type="PANTHER" id="PTHR30273:SF2">
    <property type="entry name" value="PROTEIN FECR"/>
    <property type="match status" value="1"/>
</dbReference>
<evidence type="ECO:0000313" key="6">
    <source>
        <dbReference type="Proteomes" id="UP000238322"/>
    </source>
</evidence>
<gene>
    <name evidence="5" type="ORF">C5Y83_02930</name>
</gene>
<keyword evidence="3" id="KW-0472">Membrane</keyword>
<protein>
    <recommendedName>
        <fullName evidence="4">LamG-like jellyroll fold domain-containing protein</fullName>
    </recommendedName>
</protein>
<evidence type="ECO:0000256" key="1">
    <source>
        <dbReference type="ARBA" id="ARBA00022729"/>
    </source>
</evidence>
<organism evidence="5 6">
    <name type="scientific">Blastopirellula marina</name>
    <dbReference type="NCBI Taxonomy" id="124"/>
    <lineage>
        <taxon>Bacteria</taxon>
        <taxon>Pseudomonadati</taxon>
        <taxon>Planctomycetota</taxon>
        <taxon>Planctomycetia</taxon>
        <taxon>Pirellulales</taxon>
        <taxon>Pirellulaceae</taxon>
        <taxon>Blastopirellula</taxon>
    </lineage>
</organism>
<dbReference type="EMBL" id="PUHY01000004">
    <property type="protein sequence ID" value="PQO39717.1"/>
    <property type="molecule type" value="Genomic_DNA"/>
</dbReference>
<dbReference type="Pfam" id="PF13385">
    <property type="entry name" value="Laminin_G_3"/>
    <property type="match status" value="1"/>
</dbReference>
<dbReference type="GO" id="GO:0016989">
    <property type="term" value="F:sigma factor antagonist activity"/>
    <property type="evidence" value="ECO:0007669"/>
    <property type="project" value="TreeGrafter"/>
</dbReference>
<evidence type="ECO:0000256" key="2">
    <source>
        <dbReference type="ARBA" id="ARBA00023157"/>
    </source>
</evidence>
<comment type="caution">
    <text evidence="5">The sequence shown here is derived from an EMBL/GenBank/DDBJ whole genome shotgun (WGS) entry which is preliminary data.</text>
</comment>
<reference evidence="5 6" key="1">
    <citation type="submission" date="2018-02" db="EMBL/GenBank/DDBJ databases">
        <title>Comparative genomes isolates from brazilian mangrove.</title>
        <authorList>
            <person name="Araujo J.E."/>
            <person name="Taketani R.G."/>
            <person name="Silva M.C.P."/>
            <person name="Loureco M.V."/>
            <person name="Andreote F.D."/>
        </authorList>
    </citation>
    <scope>NUCLEOTIDE SEQUENCE [LARGE SCALE GENOMIC DNA]</scope>
    <source>
        <strain evidence="5 6">Hex-1 MGV</strain>
    </source>
</reference>
<dbReference type="SUPFAM" id="SSF49899">
    <property type="entry name" value="Concanavalin A-like lectins/glucanases"/>
    <property type="match status" value="1"/>
</dbReference>